<evidence type="ECO:0000256" key="6">
    <source>
        <dbReference type="ARBA" id="ARBA00050038"/>
    </source>
</evidence>
<protein>
    <recommendedName>
        <fullName evidence="6 7">Peptidyl-tRNA hydrolase</fullName>
        <shortName evidence="7">Pth</shortName>
        <ecNumber evidence="1 7">3.1.1.29</ecNumber>
    </recommendedName>
</protein>
<comment type="function">
    <text evidence="7">Hydrolyzes ribosome-free peptidyl-tRNAs (with 1 or more amino acids incorporated), which drop off the ribosome during protein synthesis, or as a result of ribosome stalling.</text>
</comment>
<feature type="site" description="Discriminates between blocked and unblocked aminoacyl-tRNA" evidence="7">
    <location>
        <position position="9"/>
    </location>
</feature>
<feature type="binding site" evidence="7">
    <location>
        <position position="69"/>
    </location>
    <ligand>
        <name>tRNA</name>
        <dbReference type="ChEBI" id="CHEBI:17843"/>
    </ligand>
</feature>
<dbReference type="SUPFAM" id="SSF53178">
    <property type="entry name" value="Peptidyl-tRNA hydrolase-like"/>
    <property type="match status" value="1"/>
</dbReference>
<evidence type="ECO:0000256" key="2">
    <source>
        <dbReference type="ARBA" id="ARBA00022555"/>
    </source>
</evidence>
<comment type="subunit">
    <text evidence="7">Monomer.</text>
</comment>
<feature type="site" description="Stabilizes the basic form of H active site to accept a proton" evidence="7">
    <location>
        <position position="94"/>
    </location>
</feature>
<organism evidence="8 9">
    <name type="scientific">Candidatus Phytoplasma sacchari</name>
    <dbReference type="NCBI Taxonomy" id="2609813"/>
    <lineage>
        <taxon>Bacteria</taxon>
        <taxon>Bacillati</taxon>
        <taxon>Mycoplasmatota</taxon>
        <taxon>Mollicutes</taxon>
        <taxon>Acholeplasmatales</taxon>
        <taxon>Acholeplasmataceae</taxon>
        <taxon>Candidatus Phytoplasma</taxon>
        <taxon>16SrXI (Rice yellow dwarf group)</taxon>
    </lineage>
</organism>
<dbReference type="Pfam" id="PF01195">
    <property type="entry name" value="Pept_tRNA_hydro"/>
    <property type="match status" value="1"/>
</dbReference>
<dbReference type="PANTHER" id="PTHR17224:SF1">
    <property type="entry name" value="PEPTIDYL-TRNA HYDROLASE"/>
    <property type="match status" value="1"/>
</dbReference>
<comment type="subcellular location">
    <subcellularLocation>
        <location evidence="7">Cytoplasm</location>
    </subcellularLocation>
</comment>
<evidence type="ECO:0000256" key="5">
    <source>
        <dbReference type="ARBA" id="ARBA00038063"/>
    </source>
</evidence>
<proteinExistence type="inferred from homology"/>
<dbReference type="PROSITE" id="PS01196">
    <property type="entry name" value="PEPT_TRNA_HYDROL_2"/>
    <property type="match status" value="1"/>
</dbReference>
<sequence>MKLVIGLGNPGKKYKYTPHNIGFLMIDFFLSKMKEKNIIFFKQKEFDNIYFIEINNQRAILFKPQKYMNLSGIEIKKIVSNYKLDINDILVLSDDIYLEKGKFKLKDKGGHGGHNGLRNIIDSLYTNSFKRLKIGVGYDSESSIEEYVLKTFNNEDIKKITINFELFLEILISFICGMSFEKIVLFSKKKI</sequence>
<dbReference type="EMBL" id="CP115156">
    <property type="protein sequence ID" value="WBL31446.1"/>
    <property type="molecule type" value="Genomic_DNA"/>
</dbReference>
<keyword evidence="9" id="KW-1185">Reference proteome</keyword>
<dbReference type="GO" id="GO:0004045">
    <property type="term" value="F:peptidyl-tRNA hydrolase activity"/>
    <property type="evidence" value="ECO:0007669"/>
    <property type="project" value="UniProtKB-EC"/>
</dbReference>
<dbReference type="PANTHER" id="PTHR17224">
    <property type="entry name" value="PEPTIDYL-TRNA HYDROLASE"/>
    <property type="match status" value="1"/>
</dbReference>
<name>A0ABY7M459_9MOLU</name>
<dbReference type="InterPro" id="IPR036416">
    <property type="entry name" value="Pept_tRNA_hydro_sf"/>
</dbReference>
<feature type="binding site" evidence="7">
    <location>
        <position position="115"/>
    </location>
    <ligand>
        <name>tRNA</name>
        <dbReference type="ChEBI" id="CHEBI:17843"/>
    </ligand>
</feature>
<dbReference type="Proteomes" id="UP001210120">
    <property type="component" value="Chromosome"/>
</dbReference>
<comment type="catalytic activity">
    <reaction evidence="7">
        <text>an N-acyl-L-alpha-aminoacyl-tRNA + H2O = an N-acyl-L-amino acid + a tRNA + H(+)</text>
        <dbReference type="Rhea" id="RHEA:54448"/>
        <dbReference type="Rhea" id="RHEA-COMP:10123"/>
        <dbReference type="Rhea" id="RHEA-COMP:13883"/>
        <dbReference type="ChEBI" id="CHEBI:15377"/>
        <dbReference type="ChEBI" id="CHEBI:15378"/>
        <dbReference type="ChEBI" id="CHEBI:59874"/>
        <dbReference type="ChEBI" id="CHEBI:78442"/>
        <dbReference type="ChEBI" id="CHEBI:138191"/>
        <dbReference type="EC" id="3.1.1.29"/>
    </reaction>
</comment>
<dbReference type="HAMAP" id="MF_00083">
    <property type="entry name" value="Pept_tRNA_hydro_bact"/>
    <property type="match status" value="1"/>
</dbReference>
<evidence type="ECO:0000313" key="9">
    <source>
        <dbReference type="Proteomes" id="UP001210120"/>
    </source>
</evidence>
<comment type="similarity">
    <text evidence="5 7">Belongs to the PTH family.</text>
</comment>
<evidence type="ECO:0000256" key="4">
    <source>
        <dbReference type="ARBA" id="ARBA00022884"/>
    </source>
</evidence>
<dbReference type="InterPro" id="IPR001328">
    <property type="entry name" value="Pept_tRNA_hydro"/>
</dbReference>
<accession>A0ABY7M459</accession>
<evidence type="ECO:0000256" key="1">
    <source>
        <dbReference type="ARBA" id="ARBA00013260"/>
    </source>
</evidence>
<dbReference type="EC" id="3.1.1.29" evidence="1 7"/>
<evidence type="ECO:0000313" key="8">
    <source>
        <dbReference type="EMBL" id="WBL31446.1"/>
    </source>
</evidence>
<comment type="function">
    <text evidence="7">Catalyzes the release of premature peptidyl moieties from peptidyl-tRNA molecules trapped in stalled 50S ribosomal subunits, and thus maintains levels of free tRNAs and 50S ribosomes.</text>
</comment>
<dbReference type="CDD" id="cd00462">
    <property type="entry name" value="PTH"/>
    <property type="match status" value="1"/>
</dbReference>
<evidence type="ECO:0000256" key="7">
    <source>
        <dbReference type="HAMAP-Rule" id="MF_00083"/>
    </source>
</evidence>
<feature type="binding site" evidence="7">
    <location>
        <position position="14"/>
    </location>
    <ligand>
        <name>tRNA</name>
        <dbReference type="ChEBI" id="CHEBI:17843"/>
    </ligand>
</feature>
<dbReference type="Gene3D" id="3.40.50.1470">
    <property type="entry name" value="Peptidyl-tRNA hydrolase"/>
    <property type="match status" value="1"/>
</dbReference>
<keyword evidence="7" id="KW-0963">Cytoplasm</keyword>
<feature type="active site" description="Proton acceptor" evidence="7">
    <location>
        <position position="19"/>
    </location>
</feature>
<keyword evidence="2 7" id="KW-0820">tRNA-binding</keyword>
<gene>
    <name evidence="7 8" type="primary">pth</name>
    <name evidence="8" type="ORF">O7R10_00030</name>
</gene>
<keyword evidence="4 7" id="KW-0694">RNA-binding</keyword>
<evidence type="ECO:0000256" key="3">
    <source>
        <dbReference type="ARBA" id="ARBA00022801"/>
    </source>
</evidence>
<feature type="binding site" evidence="7">
    <location>
        <position position="67"/>
    </location>
    <ligand>
        <name>tRNA</name>
        <dbReference type="ChEBI" id="CHEBI:17843"/>
    </ligand>
</feature>
<dbReference type="InterPro" id="IPR018171">
    <property type="entry name" value="Pept_tRNA_hydro_CS"/>
</dbReference>
<keyword evidence="3 7" id="KW-0378">Hydrolase</keyword>
<reference evidence="8" key="1">
    <citation type="submission" date="2022-12" db="EMBL/GenBank/DDBJ databases">
        <title>Genomic Characterization of Candidatus Phytoplasma sacchari in China.</title>
        <authorList>
            <person name="Zhang R.-Y."/>
        </authorList>
    </citation>
    <scope>NUCLEOTIDE SEQUENCE [LARGE SCALE GENOMIC DNA]</scope>
    <source>
        <strain evidence="8">SCWL1</strain>
    </source>
</reference>
<dbReference type="NCBIfam" id="TIGR00447">
    <property type="entry name" value="pth"/>
    <property type="match status" value="1"/>
</dbReference>